<feature type="signal peptide" evidence="1">
    <location>
        <begin position="1"/>
        <end position="18"/>
    </location>
</feature>
<accession>A0A024G9K7</accession>
<dbReference type="Proteomes" id="UP000053237">
    <property type="component" value="Unassembled WGS sequence"/>
</dbReference>
<evidence type="ECO:0000313" key="2">
    <source>
        <dbReference type="EMBL" id="CCI43413.1"/>
    </source>
</evidence>
<name>A0A024G9K7_9STRA</name>
<evidence type="ECO:0000256" key="1">
    <source>
        <dbReference type="SAM" id="SignalP"/>
    </source>
</evidence>
<protein>
    <submittedName>
        <fullName evidence="2">Uncharacterized protein</fullName>
    </submittedName>
</protein>
<keyword evidence="1" id="KW-0732">Signal</keyword>
<comment type="caution">
    <text evidence="2">The sequence shown here is derived from an EMBL/GenBank/DDBJ whole genome shotgun (WGS) entry which is preliminary data.</text>
</comment>
<proteinExistence type="predicted"/>
<organism evidence="2 3">
    <name type="scientific">Albugo candida</name>
    <dbReference type="NCBI Taxonomy" id="65357"/>
    <lineage>
        <taxon>Eukaryota</taxon>
        <taxon>Sar</taxon>
        <taxon>Stramenopiles</taxon>
        <taxon>Oomycota</taxon>
        <taxon>Peronosporomycetes</taxon>
        <taxon>Albuginales</taxon>
        <taxon>Albuginaceae</taxon>
        <taxon>Albugo</taxon>
    </lineage>
</organism>
<gene>
    <name evidence="2" type="ORF">BN9_041970</name>
</gene>
<reference evidence="2 3" key="1">
    <citation type="submission" date="2012-05" db="EMBL/GenBank/DDBJ databases">
        <title>Recombination and specialization in a pathogen metapopulation.</title>
        <authorList>
            <person name="Gardiner A."/>
            <person name="Kemen E."/>
            <person name="Schultz-Larsen T."/>
            <person name="MacLean D."/>
            <person name="Van Oosterhout C."/>
            <person name="Jones J.D.G."/>
        </authorList>
    </citation>
    <scope>NUCLEOTIDE SEQUENCE [LARGE SCALE GENOMIC DNA]</scope>
    <source>
        <strain evidence="2 3">Ac Nc2</strain>
    </source>
</reference>
<keyword evidence="3" id="KW-1185">Reference proteome</keyword>
<feature type="chain" id="PRO_5001529536" evidence="1">
    <location>
        <begin position="19"/>
        <end position="166"/>
    </location>
</feature>
<sequence length="166" mass="18906">MVSLKLLTASLFSLYSSAQLAVSIKIHRTGQCPPLPTEVKNLSARKCPVVYLLFDCKDSYNAAIGSINHLIFTFVDGPNSNEKFMTDIWIAASMKFLFTGDYNNAVESETKAYINEVYRHIEKWVYPMVVLNQEMFYRKYAHTELITRLAMYVIANCTMIGSPSHE</sequence>
<dbReference type="InParanoid" id="A0A024G9K7"/>
<dbReference type="EMBL" id="CAIX01000048">
    <property type="protein sequence ID" value="CCI43413.1"/>
    <property type="molecule type" value="Genomic_DNA"/>
</dbReference>
<dbReference type="AlphaFoldDB" id="A0A024G9K7"/>
<evidence type="ECO:0000313" key="3">
    <source>
        <dbReference type="Proteomes" id="UP000053237"/>
    </source>
</evidence>